<organism evidence="3 4">
    <name type="scientific">Drechslerella stenobrocha 248</name>
    <dbReference type="NCBI Taxonomy" id="1043628"/>
    <lineage>
        <taxon>Eukaryota</taxon>
        <taxon>Fungi</taxon>
        <taxon>Dikarya</taxon>
        <taxon>Ascomycota</taxon>
        <taxon>Pezizomycotina</taxon>
        <taxon>Orbiliomycetes</taxon>
        <taxon>Orbiliales</taxon>
        <taxon>Orbiliaceae</taxon>
        <taxon>Drechslerella</taxon>
    </lineage>
</organism>
<dbReference type="PANTHER" id="PTHR36102">
    <property type="entry name" value="CHROMOSOME 10, WHOLE GENOME SHOTGUN SEQUENCE"/>
    <property type="match status" value="1"/>
</dbReference>
<dbReference type="Proteomes" id="UP000024837">
    <property type="component" value="Unassembled WGS sequence"/>
</dbReference>
<evidence type="ECO:0000313" key="4">
    <source>
        <dbReference type="Proteomes" id="UP000024837"/>
    </source>
</evidence>
<feature type="compositionally biased region" description="Basic residues" evidence="1">
    <location>
        <begin position="368"/>
        <end position="393"/>
    </location>
</feature>
<dbReference type="AlphaFoldDB" id="W7I5S1"/>
<dbReference type="EMBL" id="KI966408">
    <property type="protein sequence ID" value="EWC47817.1"/>
    <property type="molecule type" value="Genomic_DNA"/>
</dbReference>
<dbReference type="InterPro" id="IPR023278">
    <property type="entry name" value="Ethylene_insens-like_DNA-bd"/>
</dbReference>
<feature type="region of interest" description="Disordered" evidence="1">
    <location>
        <begin position="126"/>
        <end position="155"/>
    </location>
</feature>
<name>W7I5S1_9PEZI</name>
<feature type="region of interest" description="Disordered" evidence="1">
    <location>
        <begin position="175"/>
        <end position="223"/>
    </location>
</feature>
<reference evidence="3 4" key="1">
    <citation type="submission" date="2013-05" db="EMBL/GenBank/DDBJ databases">
        <title>Drechslerella stenobrocha genome reveals carnivorous origination and mechanical trapping mechanism of predatory fungi.</title>
        <authorList>
            <person name="Liu X."/>
            <person name="Zhang W."/>
            <person name="Liu K."/>
        </authorList>
    </citation>
    <scope>NUCLEOTIDE SEQUENCE [LARGE SCALE GENOMIC DNA]</scope>
    <source>
        <strain evidence="3 4">248</strain>
    </source>
</reference>
<dbReference type="GO" id="GO:0005634">
    <property type="term" value="C:nucleus"/>
    <property type="evidence" value="ECO:0007669"/>
    <property type="project" value="InterPro"/>
</dbReference>
<feature type="compositionally biased region" description="Basic and acidic residues" evidence="1">
    <location>
        <begin position="184"/>
        <end position="198"/>
    </location>
</feature>
<feature type="domain" description="Subtelomeric hrmA-associated cluster protein AFUB-079030/YDR124W-like helical bundle" evidence="2">
    <location>
        <begin position="226"/>
        <end position="341"/>
    </location>
</feature>
<dbReference type="OrthoDB" id="5338458at2759"/>
<feature type="compositionally biased region" description="Acidic residues" evidence="1">
    <location>
        <begin position="206"/>
        <end position="222"/>
    </location>
</feature>
<evidence type="ECO:0000313" key="3">
    <source>
        <dbReference type="EMBL" id="EWC47817.1"/>
    </source>
</evidence>
<sequence>MVQSSGRDIFNVSMSQITAALRHNFPSGTQLSLLAVSPDGRFSIHASDLLKPFVDKWYNEDVQREAVAAVACRKRPHTTLSIPPNQLGIPASVPASATSMISPPPEHDEDMAVDGMSPSVIVERLSPASLIPDGRPRKKQRRGPSESLSQVADAAAPTTLQLSSVASTKAIVAEQQVAPSPQNRESEEQNREDPRLDTESAANGENPEETPADEDESEEDETVELRIGDTDAVTKYLVSRFVQIQQLDCRAVAKCWIKVIEPKKQSHSPYNKGEATRPFWWPTNAPHKEPDHLLKAARIDVLIAIIRSSNAPLDQLRAATDENPSVRPKPKELLNELYDVVALERQYLQGRLDPQHIRYVKPFTKLTKRRKSSVAKAPKPKKPAATRTPKPRKSAAPPKQSGLQYTALDAPNSENSPIHDLKREETEDGSLAAHISAIAASKTDHANNAPSTPQSLLSIKPQSTDFTAPMDLTGHGRTELSNSPSIFNWTPSPRPTVSTTNFTVPTVPQTHSPGHSSTIQTTSQPESTFALAVVNNTPIYAPIDILQPQLSSTNSVEVDMLGNNDASMPFTNQSLAVSNSCGTDFYFRFASDQQGFNTSYNNPYQYADTTMQDSNMGEAGNFGRTNNY</sequence>
<dbReference type="InterPro" id="IPR021264">
    <property type="entry name" value="AFUB_079030/YDR124W-like"/>
</dbReference>
<evidence type="ECO:0000256" key="1">
    <source>
        <dbReference type="SAM" id="MobiDB-lite"/>
    </source>
</evidence>
<gene>
    <name evidence="3" type="ORF">DRE_03017</name>
</gene>
<dbReference type="PANTHER" id="PTHR36102:SF1">
    <property type="entry name" value="YDR124W-LIKE HELICAL BUNDLE DOMAIN-CONTAINING PROTEIN"/>
    <property type="match status" value="1"/>
</dbReference>
<dbReference type="GO" id="GO:0003700">
    <property type="term" value="F:DNA-binding transcription factor activity"/>
    <property type="evidence" value="ECO:0007669"/>
    <property type="project" value="InterPro"/>
</dbReference>
<evidence type="ECO:0000259" key="2">
    <source>
        <dbReference type="Pfam" id="PF11001"/>
    </source>
</evidence>
<accession>W7I5S1</accession>
<dbReference type="HOGENOM" id="CLU_435471_0_0_1"/>
<dbReference type="SUPFAM" id="SSF116768">
    <property type="entry name" value="DNA-binding domain of EIN3-like"/>
    <property type="match status" value="1"/>
</dbReference>
<dbReference type="InterPro" id="IPR047092">
    <property type="entry name" value="AFUB_07903/YDR124W-like_hel"/>
</dbReference>
<protein>
    <recommendedName>
        <fullName evidence="2">Subtelomeric hrmA-associated cluster protein AFUB-079030/YDR124W-like helical bundle domain-containing protein</fullName>
    </recommendedName>
</protein>
<keyword evidence="4" id="KW-1185">Reference proteome</keyword>
<feature type="region of interest" description="Disordered" evidence="1">
    <location>
        <begin position="368"/>
        <end position="430"/>
    </location>
</feature>
<dbReference type="Pfam" id="PF11001">
    <property type="entry name" value="AFUB_07903_YDR124W_hel"/>
    <property type="match status" value="1"/>
</dbReference>
<proteinExistence type="predicted"/>